<accession>A0A8S9HKJ3</accession>
<name>A0A8S9HKJ3_BRACR</name>
<dbReference type="EMBL" id="QGKW02001940">
    <property type="protein sequence ID" value="KAF2557620.1"/>
    <property type="molecule type" value="Genomic_DNA"/>
</dbReference>
<proteinExistence type="predicted"/>
<comment type="caution">
    <text evidence="1">The sequence shown here is derived from an EMBL/GenBank/DDBJ whole genome shotgun (WGS) entry which is preliminary data.</text>
</comment>
<reference evidence="1" key="1">
    <citation type="submission" date="2019-12" db="EMBL/GenBank/DDBJ databases">
        <title>Genome sequencing and annotation of Brassica cretica.</title>
        <authorList>
            <person name="Studholme D.J."/>
            <person name="Sarris P.F."/>
        </authorList>
    </citation>
    <scope>NUCLEOTIDE SEQUENCE</scope>
    <source>
        <strain evidence="1">PFS-001/15</strain>
        <tissue evidence="1">Leaf</tissue>
    </source>
</reference>
<sequence length="67" mass="7671">MITVKEVADSLTLDEEFVRIFVEAHQLRKITITNIVRVSSANQVALFLEVVREFLAGFRPSGYYLIL</sequence>
<dbReference type="AlphaFoldDB" id="A0A8S9HKJ3"/>
<protein>
    <submittedName>
        <fullName evidence="1">Uncharacterized protein</fullName>
    </submittedName>
</protein>
<organism evidence="1 2">
    <name type="scientific">Brassica cretica</name>
    <name type="common">Mustard</name>
    <dbReference type="NCBI Taxonomy" id="69181"/>
    <lineage>
        <taxon>Eukaryota</taxon>
        <taxon>Viridiplantae</taxon>
        <taxon>Streptophyta</taxon>
        <taxon>Embryophyta</taxon>
        <taxon>Tracheophyta</taxon>
        <taxon>Spermatophyta</taxon>
        <taxon>Magnoliopsida</taxon>
        <taxon>eudicotyledons</taxon>
        <taxon>Gunneridae</taxon>
        <taxon>Pentapetalae</taxon>
        <taxon>rosids</taxon>
        <taxon>malvids</taxon>
        <taxon>Brassicales</taxon>
        <taxon>Brassicaceae</taxon>
        <taxon>Brassiceae</taxon>
        <taxon>Brassica</taxon>
    </lineage>
</organism>
<dbReference type="Proteomes" id="UP000712281">
    <property type="component" value="Unassembled WGS sequence"/>
</dbReference>
<evidence type="ECO:0000313" key="2">
    <source>
        <dbReference type="Proteomes" id="UP000712281"/>
    </source>
</evidence>
<evidence type="ECO:0000313" key="1">
    <source>
        <dbReference type="EMBL" id="KAF2557620.1"/>
    </source>
</evidence>
<gene>
    <name evidence="1" type="ORF">F2Q68_00016544</name>
</gene>